<dbReference type="AlphaFoldDB" id="A0A0J7ZLX2"/>
<dbReference type="PANTHER" id="PTHR42708:SF1">
    <property type="entry name" value="GLIDING MOTILITY PROTEIN MGLA"/>
    <property type="match status" value="1"/>
</dbReference>
<evidence type="ECO:0000313" key="6">
    <source>
        <dbReference type="Proteomes" id="UP000037432"/>
    </source>
</evidence>
<comment type="similarity">
    <text evidence="1">Belongs to the GPN-loop GTPase family.</text>
</comment>
<dbReference type="OrthoDB" id="4319884at2"/>
<dbReference type="Pfam" id="PF03029">
    <property type="entry name" value="ATP_bind_1"/>
    <property type="match status" value="1"/>
</dbReference>
<evidence type="ECO:0000256" key="3">
    <source>
        <dbReference type="ARBA" id="ARBA00022801"/>
    </source>
</evidence>
<protein>
    <submittedName>
        <fullName evidence="5">ATP-binding protein</fullName>
    </submittedName>
</protein>
<dbReference type="Proteomes" id="UP000037432">
    <property type="component" value="Unassembled WGS sequence"/>
</dbReference>
<dbReference type="Gene3D" id="3.40.50.300">
    <property type="entry name" value="P-loop containing nucleotide triphosphate hydrolases"/>
    <property type="match status" value="1"/>
</dbReference>
<dbReference type="RefSeq" id="WP_048579520.1">
    <property type="nucleotide sequence ID" value="NZ_LFNT01000002.1"/>
</dbReference>
<proteinExistence type="inferred from homology"/>
<keyword evidence="5" id="KW-0067">ATP-binding</keyword>
<sequence length="200" mass="21553">MDSALTPDRFVARTVTATAKIVVAGAFGVGKTTFVGSVSEVPPVHMEETMTRASALVDDLARTPAKSTTTVGVDFGRKHLSDDLVLYLFGTPGQARFSFLWQELIIGALGALVLVDPRDLDASHEILGLLEENGVPYAVAVNQFDGAPRHPLEEVHEALALEGHTPLTVCDARERASCMQALIQLTEYLARLAHPLEPRP</sequence>
<keyword evidence="4" id="KW-0342">GTP-binding</keyword>
<dbReference type="CDD" id="cd00882">
    <property type="entry name" value="Ras_like_GTPase"/>
    <property type="match status" value="1"/>
</dbReference>
<keyword evidence="3" id="KW-0378">Hydrolase</keyword>
<comment type="caution">
    <text evidence="5">The sequence shown here is derived from an EMBL/GenBank/DDBJ whole genome shotgun (WGS) entry which is preliminary data.</text>
</comment>
<dbReference type="GO" id="GO:0016787">
    <property type="term" value="F:hydrolase activity"/>
    <property type="evidence" value="ECO:0007669"/>
    <property type="project" value="UniProtKB-KW"/>
</dbReference>
<evidence type="ECO:0000256" key="1">
    <source>
        <dbReference type="ARBA" id="ARBA00005290"/>
    </source>
</evidence>
<dbReference type="InterPro" id="IPR027417">
    <property type="entry name" value="P-loop_NTPase"/>
</dbReference>
<dbReference type="GO" id="GO:0005525">
    <property type="term" value="F:GTP binding"/>
    <property type="evidence" value="ECO:0007669"/>
    <property type="project" value="UniProtKB-KW"/>
</dbReference>
<dbReference type="InterPro" id="IPR052705">
    <property type="entry name" value="Gliding_Motility_GTPase"/>
</dbReference>
<dbReference type="GO" id="GO:0005524">
    <property type="term" value="F:ATP binding"/>
    <property type="evidence" value="ECO:0007669"/>
    <property type="project" value="UniProtKB-KW"/>
</dbReference>
<dbReference type="SUPFAM" id="SSF52540">
    <property type="entry name" value="P-loop containing nucleoside triphosphate hydrolases"/>
    <property type="match status" value="1"/>
</dbReference>
<dbReference type="InterPro" id="IPR004130">
    <property type="entry name" value="Gpn"/>
</dbReference>
<evidence type="ECO:0000256" key="4">
    <source>
        <dbReference type="ARBA" id="ARBA00023134"/>
    </source>
</evidence>
<keyword evidence="2" id="KW-0547">Nucleotide-binding</keyword>
<accession>A0A0J7ZLX2</accession>
<evidence type="ECO:0000313" key="5">
    <source>
        <dbReference type="EMBL" id="KMS76924.1"/>
    </source>
</evidence>
<name>A0A0J7ZLX2_STRVR</name>
<dbReference type="PATRIC" id="fig|1938.3.peg.333"/>
<organism evidence="5 6">
    <name type="scientific">Streptomyces viridochromogenes</name>
    <dbReference type="NCBI Taxonomy" id="1938"/>
    <lineage>
        <taxon>Bacteria</taxon>
        <taxon>Bacillati</taxon>
        <taxon>Actinomycetota</taxon>
        <taxon>Actinomycetes</taxon>
        <taxon>Kitasatosporales</taxon>
        <taxon>Streptomycetaceae</taxon>
        <taxon>Streptomyces</taxon>
    </lineage>
</organism>
<reference evidence="5 6" key="1">
    <citation type="submission" date="2015-06" db="EMBL/GenBank/DDBJ databases">
        <authorList>
            <person name="Ju K.-S."/>
            <person name="Doroghazi J.R."/>
            <person name="Metcalf W.W."/>
        </authorList>
    </citation>
    <scope>NUCLEOTIDE SEQUENCE [LARGE SCALE GENOMIC DNA]</scope>
    <source>
        <strain evidence="5 6">NRRL 3414</strain>
    </source>
</reference>
<evidence type="ECO:0000256" key="2">
    <source>
        <dbReference type="ARBA" id="ARBA00022741"/>
    </source>
</evidence>
<gene>
    <name evidence="5" type="ORF">ACM01_03595</name>
</gene>
<dbReference type="EMBL" id="LFNT01000002">
    <property type="protein sequence ID" value="KMS76924.1"/>
    <property type="molecule type" value="Genomic_DNA"/>
</dbReference>
<dbReference type="PANTHER" id="PTHR42708">
    <property type="entry name" value="ATP/GTP-BINDING PROTEIN-RELATED"/>
    <property type="match status" value="1"/>
</dbReference>